<keyword evidence="2" id="KW-0808">Transferase</keyword>
<protein>
    <submittedName>
        <fullName evidence="2">Kinase-like domain-containing protein</fullName>
    </submittedName>
</protein>
<gene>
    <name evidence="2" type="ORF">BKA55DRAFT_600240</name>
</gene>
<dbReference type="CDD" id="cd05120">
    <property type="entry name" value="APH_ChoK_like"/>
    <property type="match status" value="1"/>
</dbReference>
<dbReference type="AlphaFoldDB" id="A0A9P9FX48"/>
<reference evidence="2" key="1">
    <citation type="journal article" date="2021" name="Nat. Commun.">
        <title>Genetic determinants of endophytism in the Arabidopsis root mycobiome.</title>
        <authorList>
            <person name="Mesny F."/>
            <person name="Miyauchi S."/>
            <person name="Thiergart T."/>
            <person name="Pickel B."/>
            <person name="Atanasova L."/>
            <person name="Karlsson M."/>
            <person name="Huettel B."/>
            <person name="Barry K.W."/>
            <person name="Haridas S."/>
            <person name="Chen C."/>
            <person name="Bauer D."/>
            <person name="Andreopoulos W."/>
            <person name="Pangilinan J."/>
            <person name="LaButti K."/>
            <person name="Riley R."/>
            <person name="Lipzen A."/>
            <person name="Clum A."/>
            <person name="Drula E."/>
            <person name="Henrissat B."/>
            <person name="Kohler A."/>
            <person name="Grigoriev I.V."/>
            <person name="Martin F.M."/>
            <person name="Hacquard S."/>
        </authorList>
    </citation>
    <scope>NUCLEOTIDE SEQUENCE</scope>
    <source>
        <strain evidence="2">MPI-CAGE-AT-0023</strain>
    </source>
</reference>
<keyword evidence="2" id="KW-0418">Kinase</keyword>
<keyword evidence="3" id="KW-1185">Reference proteome</keyword>
<dbReference type="InterPro" id="IPR051678">
    <property type="entry name" value="AGP_Transferase"/>
</dbReference>
<comment type="caution">
    <text evidence="2">The sequence shown here is derived from an EMBL/GenBank/DDBJ whole genome shotgun (WGS) entry which is preliminary data.</text>
</comment>
<dbReference type="PANTHER" id="PTHR21310">
    <property type="entry name" value="AMINOGLYCOSIDE PHOSPHOTRANSFERASE-RELATED-RELATED"/>
    <property type="match status" value="1"/>
</dbReference>
<evidence type="ECO:0000313" key="3">
    <source>
        <dbReference type="Proteomes" id="UP000720189"/>
    </source>
</evidence>
<dbReference type="Gene3D" id="3.90.1200.10">
    <property type="match status" value="1"/>
</dbReference>
<dbReference type="InterPro" id="IPR002575">
    <property type="entry name" value="Aminoglycoside_PTrfase"/>
</dbReference>
<dbReference type="Pfam" id="PF01636">
    <property type="entry name" value="APH"/>
    <property type="match status" value="1"/>
</dbReference>
<sequence length="173" mass="20014">MRFVENYNSIPIPKIYCAFIHRGRSYIVMERIAGEAAGRAWNQRLMEARGKIVDNIDVANVFRGAIYDARLPGEPFWGPYNKVHDFYKALRNGIKFDGHAGRSGSRSVLTYGDLSSLNILVRGDKVVGIIDWKTAGWFPYYWEYARAWNFLTPMPYDYNHSLIFHLTKQICLP</sequence>
<dbReference type="InterPro" id="IPR011009">
    <property type="entry name" value="Kinase-like_dom_sf"/>
</dbReference>
<dbReference type="GeneID" id="70226453"/>
<dbReference type="OrthoDB" id="8300194at2759"/>
<accession>A0A9P9FX48</accession>
<dbReference type="EMBL" id="JAGMUX010000036">
    <property type="protein sequence ID" value="KAH7205809.1"/>
    <property type="molecule type" value="Genomic_DNA"/>
</dbReference>
<evidence type="ECO:0000313" key="2">
    <source>
        <dbReference type="EMBL" id="KAH7205809.1"/>
    </source>
</evidence>
<name>A0A9P9FX48_FUSRE</name>
<proteinExistence type="predicted"/>
<dbReference type="PANTHER" id="PTHR21310:SF55">
    <property type="entry name" value="AMINOGLYCOSIDE PHOSPHOTRANSFERASE DOMAIN-CONTAINING PROTEIN"/>
    <property type="match status" value="1"/>
</dbReference>
<dbReference type="SUPFAM" id="SSF56112">
    <property type="entry name" value="Protein kinase-like (PK-like)"/>
    <property type="match status" value="1"/>
</dbReference>
<evidence type="ECO:0000259" key="1">
    <source>
        <dbReference type="Pfam" id="PF01636"/>
    </source>
</evidence>
<dbReference type="Proteomes" id="UP000720189">
    <property type="component" value="Unassembled WGS sequence"/>
</dbReference>
<dbReference type="RefSeq" id="XP_046041116.1">
    <property type="nucleotide sequence ID" value="XM_046196499.1"/>
</dbReference>
<organism evidence="2 3">
    <name type="scientific">Fusarium redolens</name>
    <dbReference type="NCBI Taxonomy" id="48865"/>
    <lineage>
        <taxon>Eukaryota</taxon>
        <taxon>Fungi</taxon>
        <taxon>Dikarya</taxon>
        <taxon>Ascomycota</taxon>
        <taxon>Pezizomycotina</taxon>
        <taxon>Sordariomycetes</taxon>
        <taxon>Hypocreomycetidae</taxon>
        <taxon>Hypocreales</taxon>
        <taxon>Nectriaceae</taxon>
        <taxon>Fusarium</taxon>
        <taxon>Fusarium redolens species complex</taxon>
    </lineage>
</organism>
<feature type="domain" description="Aminoglycoside phosphotransferase" evidence="1">
    <location>
        <begin position="104"/>
        <end position="153"/>
    </location>
</feature>
<dbReference type="GO" id="GO:0016301">
    <property type="term" value="F:kinase activity"/>
    <property type="evidence" value="ECO:0007669"/>
    <property type="project" value="UniProtKB-KW"/>
</dbReference>